<dbReference type="InterPro" id="IPR004827">
    <property type="entry name" value="bZIP"/>
</dbReference>
<dbReference type="PANTHER" id="PTHR45764:SF31">
    <property type="entry name" value="BASIC LEUCINE ZIPPER 1"/>
    <property type="match status" value="1"/>
</dbReference>
<evidence type="ECO:0000256" key="4">
    <source>
        <dbReference type="ARBA" id="ARBA00023163"/>
    </source>
</evidence>
<feature type="compositionally biased region" description="Basic and acidic residues" evidence="6">
    <location>
        <begin position="13"/>
        <end position="22"/>
    </location>
</feature>
<reference evidence="8" key="1">
    <citation type="submission" date="2019-04" db="EMBL/GenBank/DDBJ databases">
        <title>Transcription factors involved in persimmon fruit deastringency and softening.</title>
        <authorList>
            <person name="Zhu Q."/>
            <person name="Yin X."/>
        </authorList>
    </citation>
    <scope>NUCLEOTIDE SEQUENCE</scope>
</reference>
<keyword evidence="2" id="KW-0805">Transcription regulation</keyword>
<dbReference type="GO" id="GO:0005634">
    <property type="term" value="C:nucleus"/>
    <property type="evidence" value="ECO:0007669"/>
    <property type="project" value="UniProtKB-SubCell"/>
</dbReference>
<dbReference type="FunFam" id="1.20.5.170:FF:000020">
    <property type="entry name" value="BZIP transcription factor"/>
    <property type="match status" value="1"/>
</dbReference>
<feature type="domain" description="BZIP" evidence="7">
    <location>
        <begin position="20"/>
        <end position="83"/>
    </location>
</feature>
<feature type="compositionally biased region" description="Polar residues" evidence="6">
    <location>
        <begin position="1"/>
        <end position="10"/>
    </location>
</feature>
<evidence type="ECO:0000313" key="8">
    <source>
        <dbReference type="EMBL" id="QFU85219.1"/>
    </source>
</evidence>
<keyword evidence="3" id="KW-0238">DNA-binding</keyword>
<evidence type="ECO:0000256" key="3">
    <source>
        <dbReference type="ARBA" id="ARBA00023125"/>
    </source>
</evidence>
<evidence type="ECO:0000256" key="5">
    <source>
        <dbReference type="ARBA" id="ARBA00023242"/>
    </source>
</evidence>
<keyword evidence="5" id="KW-0539">Nucleus</keyword>
<dbReference type="GO" id="GO:0045893">
    <property type="term" value="P:positive regulation of DNA-templated transcription"/>
    <property type="evidence" value="ECO:0007669"/>
    <property type="project" value="TreeGrafter"/>
</dbReference>
<protein>
    <submittedName>
        <fullName evidence="8">BZIP12</fullName>
    </submittedName>
</protein>
<name>A0A5P9PAJ8_DIOKA</name>
<dbReference type="CDD" id="cd14702">
    <property type="entry name" value="bZIP_plant_GBF1"/>
    <property type="match status" value="1"/>
</dbReference>
<dbReference type="EMBL" id="MK737990">
    <property type="protein sequence ID" value="QFU85219.1"/>
    <property type="molecule type" value="mRNA"/>
</dbReference>
<evidence type="ECO:0000256" key="6">
    <source>
        <dbReference type="SAM" id="MobiDB-lite"/>
    </source>
</evidence>
<evidence type="ECO:0000256" key="2">
    <source>
        <dbReference type="ARBA" id="ARBA00023015"/>
    </source>
</evidence>
<dbReference type="SMART" id="SM00338">
    <property type="entry name" value="BRLZ"/>
    <property type="match status" value="1"/>
</dbReference>
<feature type="region of interest" description="Disordered" evidence="6">
    <location>
        <begin position="1"/>
        <end position="41"/>
    </location>
</feature>
<comment type="subcellular location">
    <subcellularLocation>
        <location evidence="1">Nucleus</location>
    </subcellularLocation>
</comment>
<dbReference type="AlphaFoldDB" id="A0A5P9PAJ8"/>
<dbReference type="InterPro" id="IPR046347">
    <property type="entry name" value="bZIP_sf"/>
</dbReference>
<proteinExistence type="evidence at transcript level"/>
<accession>A0A5P9PAJ8</accession>
<keyword evidence="4" id="KW-0804">Transcription</keyword>
<evidence type="ECO:0000256" key="1">
    <source>
        <dbReference type="ARBA" id="ARBA00004123"/>
    </source>
</evidence>
<dbReference type="SUPFAM" id="SSF57959">
    <property type="entry name" value="Leucine zipper domain"/>
    <property type="match status" value="1"/>
</dbReference>
<dbReference type="Pfam" id="PF00170">
    <property type="entry name" value="bZIP_1"/>
    <property type="match status" value="1"/>
</dbReference>
<dbReference type="Gene3D" id="1.20.5.170">
    <property type="match status" value="1"/>
</dbReference>
<dbReference type="PANTHER" id="PTHR45764">
    <property type="entry name" value="BZIP TRANSCRIPTION FACTOR 44"/>
    <property type="match status" value="1"/>
</dbReference>
<dbReference type="InterPro" id="IPR045314">
    <property type="entry name" value="bZIP_plant_GBF1"/>
</dbReference>
<dbReference type="PROSITE" id="PS50217">
    <property type="entry name" value="BZIP"/>
    <property type="match status" value="1"/>
</dbReference>
<dbReference type="GO" id="GO:0003700">
    <property type="term" value="F:DNA-binding transcription factor activity"/>
    <property type="evidence" value="ECO:0007669"/>
    <property type="project" value="InterPro"/>
</dbReference>
<organism evidence="8">
    <name type="scientific">Diospyros kaki</name>
    <name type="common">Kaki persimmon</name>
    <name type="synonym">Diospyros chinensis</name>
    <dbReference type="NCBI Taxonomy" id="35925"/>
    <lineage>
        <taxon>Eukaryota</taxon>
        <taxon>Viridiplantae</taxon>
        <taxon>Streptophyta</taxon>
        <taxon>Embryophyta</taxon>
        <taxon>Tracheophyta</taxon>
        <taxon>Spermatophyta</taxon>
        <taxon>Magnoliopsida</taxon>
        <taxon>eudicotyledons</taxon>
        <taxon>Gunneridae</taxon>
        <taxon>Pentapetalae</taxon>
        <taxon>asterids</taxon>
        <taxon>Ericales</taxon>
        <taxon>Ebenaceae</taxon>
        <taxon>Diospyros</taxon>
    </lineage>
</organism>
<sequence length="137" mass="16028">MPKHATSSSSEGDEQHPIVDEKKRKRKISNRESARRSRMKREQHIKDLVGQITFLQNNNNEIVQKLNFISQQFMAVETENHILTTHRDELRNRLESLEIVSSYVCGYLKDAPQRNPQPWLLPHQSLPLMASTGFFQF</sequence>
<feature type="compositionally biased region" description="Basic and acidic residues" evidence="6">
    <location>
        <begin position="29"/>
        <end position="41"/>
    </location>
</feature>
<dbReference type="PROSITE" id="PS00036">
    <property type="entry name" value="BZIP_BASIC"/>
    <property type="match status" value="1"/>
</dbReference>
<dbReference type="GO" id="GO:0046982">
    <property type="term" value="F:protein heterodimerization activity"/>
    <property type="evidence" value="ECO:0007669"/>
    <property type="project" value="UniProtKB-ARBA"/>
</dbReference>
<evidence type="ECO:0000259" key="7">
    <source>
        <dbReference type="PROSITE" id="PS50217"/>
    </source>
</evidence>
<dbReference type="GO" id="GO:0000976">
    <property type="term" value="F:transcription cis-regulatory region binding"/>
    <property type="evidence" value="ECO:0007669"/>
    <property type="project" value="TreeGrafter"/>
</dbReference>